<evidence type="ECO:0000313" key="7">
    <source>
        <dbReference type="EMBL" id="GEQ84856.1"/>
    </source>
</evidence>
<feature type="transmembrane region" description="Helical" evidence="6">
    <location>
        <begin position="343"/>
        <end position="361"/>
    </location>
</feature>
<keyword evidence="8" id="KW-1185">Reference proteome</keyword>
<accession>A0A5J4FXJ0</accession>
<dbReference type="InterPro" id="IPR050833">
    <property type="entry name" value="Poly_Biosynth_Transport"/>
</dbReference>
<keyword evidence="3 6" id="KW-0812">Transmembrane</keyword>
<feature type="transmembrane region" description="Helical" evidence="6">
    <location>
        <begin position="241"/>
        <end position="259"/>
    </location>
</feature>
<feature type="transmembrane region" description="Helical" evidence="6">
    <location>
        <begin position="139"/>
        <end position="156"/>
    </location>
</feature>
<dbReference type="PANTHER" id="PTHR30250">
    <property type="entry name" value="PST FAMILY PREDICTED COLANIC ACID TRANSPORTER"/>
    <property type="match status" value="1"/>
</dbReference>
<evidence type="ECO:0000256" key="4">
    <source>
        <dbReference type="ARBA" id="ARBA00022989"/>
    </source>
</evidence>
<comment type="subcellular location">
    <subcellularLocation>
        <location evidence="1">Cell membrane</location>
        <topology evidence="1">Multi-pass membrane protein</topology>
    </subcellularLocation>
</comment>
<evidence type="ECO:0000256" key="2">
    <source>
        <dbReference type="ARBA" id="ARBA00022475"/>
    </source>
</evidence>
<keyword evidence="4 6" id="KW-1133">Transmembrane helix</keyword>
<organism evidence="7 8">
    <name type="scientific">Patiriisocius marinistellae</name>
    <dbReference type="NCBI Taxonomy" id="2494560"/>
    <lineage>
        <taxon>Bacteria</taxon>
        <taxon>Pseudomonadati</taxon>
        <taxon>Bacteroidota</taxon>
        <taxon>Flavobacteriia</taxon>
        <taxon>Flavobacteriales</taxon>
        <taxon>Flavobacteriaceae</taxon>
        <taxon>Patiriisocius</taxon>
    </lineage>
</organism>
<evidence type="ECO:0000313" key="8">
    <source>
        <dbReference type="Proteomes" id="UP000326994"/>
    </source>
</evidence>
<keyword evidence="5 6" id="KW-0472">Membrane</keyword>
<feature type="transmembrane region" description="Helical" evidence="6">
    <location>
        <begin position="280"/>
        <end position="303"/>
    </location>
</feature>
<dbReference type="Proteomes" id="UP000326994">
    <property type="component" value="Unassembled WGS sequence"/>
</dbReference>
<dbReference type="GO" id="GO:0005886">
    <property type="term" value="C:plasma membrane"/>
    <property type="evidence" value="ECO:0007669"/>
    <property type="project" value="UniProtKB-SubCell"/>
</dbReference>
<dbReference type="PANTHER" id="PTHR30250:SF11">
    <property type="entry name" value="O-ANTIGEN TRANSPORTER-RELATED"/>
    <property type="match status" value="1"/>
</dbReference>
<feature type="transmembrane region" description="Helical" evidence="6">
    <location>
        <begin position="309"/>
        <end position="331"/>
    </location>
</feature>
<dbReference type="RefSeq" id="WP_151892791.1">
    <property type="nucleotide sequence ID" value="NZ_BKCF01000001.1"/>
</dbReference>
<evidence type="ECO:0008006" key="9">
    <source>
        <dbReference type="Google" id="ProtNLM"/>
    </source>
</evidence>
<reference evidence="7 8" key="1">
    <citation type="submission" date="2019-08" db="EMBL/GenBank/DDBJ databases">
        <title>Ulvibacter marinistellae sp. nov., isolated from a starfish, Patiria pectinifera.</title>
        <authorList>
            <person name="Kawano K."/>
            <person name="Ushijima N."/>
            <person name="Kihara M."/>
            <person name="Itoh H."/>
        </authorList>
    </citation>
    <scope>NUCLEOTIDE SEQUENCE [LARGE SCALE GENOMIC DNA]</scope>
    <source>
        <strain evidence="7 8">KK4</strain>
    </source>
</reference>
<feature type="transmembrane region" description="Helical" evidence="6">
    <location>
        <begin position="162"/>
        <end position="182"/>
    </location>
</feature>
<evidence type="ECO:0000256" key="3">
    <source>
        <dbReference type="ARBA" id="ARBA00022692"/>
    </source>
</evidence>
<gene>
    <name evidence="7" type="ORF">ULMS_03640</name>
</gene>
<feature type="transmembrane region" description="Helical" evidence="6">
    <location>
        <begin position="367"/>
        <end position="388"/>
    </location>
</feature>
<evidence type="ECO:0000256" key="6">
    <source>
        <dbReference type="SAM" id="Phobius"/>
    </source>
</evidence>
<name>A0A5J4FXJ0_9FLAO</name>
<feature type="transmembrane region" description="Helical" evidence="6">
    <location>
        <begin position="48"/>
        <end position="66"/>
    </location>
</feature>
<sequence>MLNNLIHKKYIIYGSSIIVARGLEYFILLFAAGYLAKDSYGDLEFYKKLIEVFSIVFSFGFPALILSYTKSRDSKKYFYVLACTCTLVIGIITFVTATFFGYEYIILGMIFYALFFNGGITPAYILVNAGSTYAAYYKIGISTFFYIILFLLLYYFEVRGMLYPYGGTIVFSFLIFYIGYFLFKKNIEFKKLKQYWRVFKRLLISSFTLVISNFANLMFLYTDIFIIKLISEDPKIEIAEYSFLLNIAYLLLFIPLTLIQVDIDKIKHQKGYVKILNKKIGILVFIASVSIYLVYYFIIGVFYPEYGDFHVLMGVLLFANIFQALSPLFGFLTVVQKKFKQNLIVNVVALVLNIIISYLLYFKLGLIGLAISSMLTLIFRYVWLINLVKDYKANELYGS</sequence>
<feature type="transmembrane region" description="Helical" evidence="6">
    <location>
        <begin position="12"/>
        <end position="36"/>
    </location>
</feature>
<feature type="transmembrane region" description="Helical" evidence="6">
    <location>
        <begin position="202"/>
        <end position="221"/>
    </location>
</feature>
<keyword evidence="2" id="KW-1003">Cell membrane</keyword>
<dbReference type="EMBL" id="BKCF01000001">
    <property type="protein sequence ID" value="GEQ84856.1"/>
    <property type="molecule type" value="Genomic_DNA"/>
</dbReference>
<dbReference type="OrthoDB" id="1438317at2"/>
<protein>
    <recommendedName>
        <fullName evidence="9">Polysaccharide biosynthesis protein C-terminal domain-containing protein</fullName>
    </recommendedName>
</protein>
<proteinExistence type="predicted"/>
<feature type="transmembrane region" description="Helical" evidence="6">
    <location>
        <begin position="78"/>
        <end position="99"/>
    </location>
</feature>
<comment type="caution">
    <text evidence="7">The sequence shown here is derived from an EMBL/GenBank/DDBJ whole genome shotgun (WGS) entry which is preliminary data.</text>
</comment>
<feature type="transmembrane region" description="Helical" evidence="6">
    <location>
        <begin position="105"/>
        <end position="127"/>
    </location>
</feature>
<evidence type="ECO:0000256" key="5">
    <source>
        <dbReference type="ARBA" id="ARBA00023136"/>
    </source>
</evidence>
<evidence type="ECO:0000256" key="1">
    <source>
        <dbReference type="ARBA" id="ARBA00004651"/>
    </source>
</evidence>
<dbReference type="AlphaFoldDB" id="A0A5J4FXJ0"/>